<sequence>MSIDTNQLVLDMKMAASAVLNADLTAFRGFSERQLDAIAKQTEFVAIGIASKQITDETKDFFLDAIEDMSLSFVKTLRGLLLASVEKVWRAIVGVIWKALSQATGLVLPVPVLPGH</sequence>
<name>A0ABY9RKD7_9BURK</name>
<proteinExistence type="predicted"/>
<dbReference type="Proteomes" id="UP001181355">
    <property type="component" value="Chromosome"/>
</dbReference>
<dbReference type="RefSeq" id="WP_309482634.1">
    <property type="nucleotide sequence ID" value="NZ_CP133720.1"/>
</dbReference>
<gene>
    <name evidence="1" type="ORF">RF679_02390</name>
</gene>
<evidence type="ECO:0000313" key="1">
    <source>
        <dbReference type="EMBL" id="WMW81144.1"/>
    </source>
</evidence>
<evidence type="ECO:0008006" key="3">
    <source>
        <dbReference type="Google" id="ProtNLM"/>
    </source>
</evidence>
<keyword evidence="2" id="KW-1185">Reference proteome</keyword>
<accession>A0ABY9RKD7</accession>
<reference evidence="1" key="1">
    <citation type="submission" date="2023-09" db="EMBL/GenBank/DDBJ databases">
        <title>Undibacterium sp. 20NA77.5 isolated from freshwater.</title>
        <authorList>
            <person name="Le V."/>
            <person name="Ko S.-R."/>
            <person name="Ahn C.-Y."/>
            <person name="Oh H.-M."/>
        </authorList>
    </citation>
    <scope>NUCLEOTIDE SEQUENCE</scope>
    <source>
        <strain evidence="1">20NA77.5</strain>
    </source>
</reference>
<protein>
    <recommendedName>
        <fullName evidence="3">Phasin domain-containing protein</fullName>
    </recommendedName>
</protein>
<evidence type="ECO:0000313" key="2">
    <source>
        <dbReference type="Proteomes" id="UP001181355"/>
    </source>
</evidence>
<organism evidence="1 2">
    <name type="scientific">Undibacterium cyanobacteriorum</name>
    <dbReference type="NCBI Taxonomy" id="3073561"/>
    <lineage>
        <taxon>Bacteria</taxon>
        <taxon>Pseudomonadati</taxon>
        <taxon>Pseudomonadota</taxon>
        <taxon>Betaproteobacteria</taxon>
        <taxon>Burkholderiales</taxon>
        <taxon>Oxalobacteraceae</taxon>
        <taxon>Undibacterium</taxon>
    </lineage>
</organism>
<dbReference type="EMBL" id="CP133720">
    <property type="protein sequence ID" value="WMW81144.1"/>
    <property type="molecule type" value="Genomic_DNA"/>
</dbReference>